<proteinExistence type="predicted"/>
<dbReference type="Proteomes" id="UP000709295">
    <property type="component" value="Unassembled WGS sequence"/>
</dbReference>
<dbReference type="PANTHER" id="PTHR40866">
    <property type="entry name" value="BED-TYPE DOMAIN-CONTAINING PROTEIN"/>
    <property type="match status" value="1"/>
</dbReference>
<feature type="non-terminal residue" evidence="1">
    <location>
        <position position="1"/>
    </location>
</feature>
<accession>A0A8J5JA88</accession>
<keyword evidence="2" id="KW-1185">Reference proteome</keyword>
<protein>
    <recommendedName>
        <fullName evidence="3">BED-type domain-containing protein</fullName>
    </recommendedName>
</protein>
<name>A0A8J5JA88_9STRA</name>
<dbReference type="AlphaFoldDB" id="A0A8J5JA88"/>
<evidence type="ECO:0000313" key="2">
    <source>
        <dbReference type="Proteomes" id="UP000709295"/>
    </source>
</evidence>
<evidence type="ECO:0000313" key="1">
    <source>
        <dbReference type="EMBL" id="KAG6965774.1"/>
    </source>
</evidence>
<gene>
    <name evidence="1" type="ORF">JG688_00007041</name>
</gene>
<dbReference type="PANTHER" id="PTHR40866:SF1">
    <property type="entry name" value="BED-TYPE DOMAIN-CONTAINING PROTEIN"/>
    <property type="match status" value="1"/>
</dbReference>
<dbReference type="EMBL" id="JAENGY010000326">
    <property type="protein sequence ID" value="KAG6965774.1"/>
    <property type="molecule type" value="Genomic_DNA"/>
</dbReference>
<evidence type="ECO:0008006" key="3">
    <source>
        <dbReference type="Google" id="ProtNLM"/>
    </source>
</evidence>
<sequence length="127" mass="14098">ADLEEGLFECKTCGRRRKQAAGTGYSNLLSHLTSKHDGYAAEFAELQASATPSIASFGFVGETTRNIYQLMVLIQQNLPIAEVENKFMRAVVTMKPTSVNTIKKDIDMVHLLECVSSSKRNENLMQI</sequence>
<organism evidence="1 2">
    <name type="scientific">Phytophthora aleatoria</name>
    <dbReference type="NCBI Taxonomy" id="2496075"/>
    <lineage>
        <taxon>Eukaryota</taxon>
        <taxon>Sar</taxon>
        <taxon>Stramenopiles</taxon>
        <taxon>Oomycota</taxon>
        <taxon>Peronosporomycetes</taxon>
        <taxon>Peronosporales</taxon>
        <taxon>Peronosporaceae</taxon>
        <taxon>Phytophthora</taxon>
    </lineage>
</organism>
<comment type="caution">
    <text evidence="1">The sequence shown here is derived from an EMBL/GenBank/DDBJ whole genome shotgun (WGS) entry which is preliminary data.</text>
</comment>
<reference evidence="1" key="1">
    <citation type="submission" date="2021-01" db="EMBL/GenBank/DDBJ databases">
        <title>Phytophthora aleatoria, a newly-described species from Pinus radiata is distinct from Phytophthora cactorum isolates based on comparative genomics.</title>
        <authorList>
            <person name="Mcdougal R."/>
            <person name="Panda P."/>
            <person name="Williams N."/>
            <person name="Studholme D.J."/>
        </authorList>
    </citation>
    <scope>NUCLEOTIDE SEQUENCE</scope>
    <source>
        <strain evidence="1">NZFS 4037</strain>
    </source>
</reference>